<accession>A0ABS2SJ36</accession>
<keyword evidence="2" id="KW-0812">Transmembrane</keyword>
<sequence length="265" mass="27629">MSNYPQYPNTPGSGNGPQSGGNSPYASGAPNQSHNYGSQPYGSQPAGAAQPSHGSQPVGSPGQQPYGSQPTGGAGQQPAYGNSYANQGMGGGMPAGFGQPGPDGTVPLDQPHYGASMKEATVRFFKKYVRFNGFASRSEFWWPVISLMVINAILWIPYMIGFFMATAGSAAAASSYSSTGASGGSGAAAIGSILMIIFGGILFLWSLAIALPSIGVTIRRLHDAGYSGWWILLSLAPFGSLVVLIFCALESKPEKWQPEWYDQGA</sequence>
<name>A0ABS2SJ36_9MICO</name>
<evidence type="ECO:0000256" key="1">
    <source>
        <dbReference type="SAM" id="MobiDB-lite"/>
    </source>
</evidence>
<dbReference type="Pfam" id="PF05656">
    <property type="entry name" value="DUF805"/>
    <property type="match status" value="1"/>
</dbReference>
<evidence type="ECO:0000256" key="2">
    <source>
        <dbReference type="SAM" id="Phobius"/>
    </source>
</evidence>
<comment type="caution">
    <text evidence="3">The sequence shown here is derived from an EMBL/GenBank/DDBJ whole genome shotgun (WGS) entry which is preliminary data.</text>
</comment>
<dbReference type="RefSeq" id="WP_204514856.1">
    <property type="nucleotide sequence ID" value="NZ_JAFBCP010000001.1"/>
</dbReference>
<dbReference type="PANTHER" id="PTHR34980:SF2">
    <property type="entry name" value="INNER MEMBRANE PROTEIN YHAH-RELATED"/>
    <property type="match status" value="1"/>
</dbReference>
<evidence type="ECO:0000313" key="4">
    <source>
        <dbReference type="Proteomes" id="UP000809290"/>
    </source>
</evidence>
<proteinExistence type="predicted"/>
<dbReference type="InterPro" id="IPR008523">
    <property type="entry name" value="DUF805"/>
</dbReference>
<feature type="transmembrane region" description="Helical" evidence="2">
    <location>
        <begin position="186"/>
        <end position="208"/>
    </location>
</feature>
<feature type="transmembrane region" description="Helical" evidence="2">
    <location>
        <begin position="228"/>
        <end position="249"/>
    </location>
</feature>
<feature type="compositionally biased region" description="Polar residues" evidence="1">
    <location>
        <begin position="29"/>
        <end position="42"/>
    </location>
</feature>
<dbReference type="EMBL" id="JAFBCP010000001">
    <property type="protein sequence ID" value="MBM7816004.1"/>
    <property type="molecule type" value="Genomic_DNA"/>
</dbReference>
<feature type="region of interest" description="Disordered" evidence="1">
    <location>
        <begin position="1"/>
        <end position="85"/>
    </location>
</feature>
<reference evidence="3 4" key="1">
    <citation type="submission" date="2021-01" db="EMBL/GenBank/DDBJ databases">
        <title>Sequencing the genomes of 1000 actinobacteria strains.</title>
        <authorList>
            <person name="Klenk H.-P."/>
        </authorList>
    </citation>
    <scope>NUCLEOTIDE SEQUENCE [LARGE SCALE GENOMIC DNA]</scope>
    <source>
        <strain evidence="3 4">DSM 13657</strain>
    </source>
</reference>
<feature type="transmembrane region" description="Helical" evidence="2">
    <location>
        <begin position="140"/>
        <end position="165"/>
    </location>
</feature>
<dbReference type="Proteomes" id="UP000809290">
    <property type="component" value="Unassembled WGS sequence"/>
</dbReference>
<evidence type="ECO:0000313" key="3">
    <source>
        <dbReference type="EMBL" id="MBM7816004.1"/>
    </source>
</evidence>
<gene>
    <name evidence="3" type="ORF">JOE56_000698</name>
</gene>
<organism evidence="3 4">
    <name type="scientific">Brevibacterium paucivorans</name>
    <dbReference type="NCBI Taxonomy" id="170994"/>
    <lineage>
        <taxon>Bacteria</taxon>
        <taxon>Bacillati</taxon>
        <taxon>Actinomycetota</taxon>
        <taxon>Actinomycetes</taxon>
        <taxon>Micrococcales</taxon>
        <taxon>Brevibacteriaceae</taxon>
        <taxon>Brevibacterium</taxon>
    </lineage>
</organism>
<protein>
    <submittedName>
        <fullName evidence="3">Uncharacterized membrane protein YhaH (DUF805 family)</fullName>
    </submittedName>
</protein>
<feature type="compositionally biased region" description="Polar residues" evidence="1">
    <location>
        <begin position="52"/>
        <end position="69"/>
    </location>
</feature>
<keyword evidence="2" id="KW-1133">Transmembrane helix</keyword>
<keyword evidence="2" id="KW-0472">Membrane</keyword>
<dbReference type="PANTHER" id="PTHR34980">
    <property type="entry name" value="INNER MEMBRANE PROTEIN-RELATED-RELATED"/>
    <property type="match status" value="1"/>
</dbReference>
<keyword evidence="4" id="KW-1185">Reference proteome</keyword>